<keyword evidence="3 7" id="KW-0479">Metal-binding</keyword>
<dbReference type="SUPFAM" id="SSF48264">
    <property type="entry name" value="Cytochrome P450"/>
    <property type="match status" value="1"/>
</dbReference>
<dbReference type="InterPro" id="IPR017972">
    <property type="entry name" value="Cyt_P450_CS"/>
</dbReference>
<evidence type="ECO:0000313" key="9">
    <source>
        <dbReference type="Proteomes" id="UP000036202"/>
    </source>
</evidence>
<dbReference type="GO" id="GO:0005506">
    <property type="term" value="F:iron ion binding"/>
    <property type="evidence" value="ECO:0007669"/>
    <property type="project" value="InterPro"/>
</dbReference>
<evidence type="ECO:0000256" key="2">
    <source>
        <dbReference type="ARBA" id="ARBA00022617"/>
    </source>
</evidence>
<evidence type="ECO:0000313" key="8">
    <source>
        <dbReference type="EMBL" id="AKO92444.1"/>
    </source>
</evidence>
<dbReference type="AlphaFoldDB" id="A0A0H4KJH2"/>
<evidence type="ECO:0000256" key="7">
    <source>
        <dbReference type="RuleBase" id="RU000461"/>
    </source>
</evidence>
<gene>
    <name evidence="8" type="ORF">BEH_10270</name>
</gene>
<dbReference type="GO" id="GO:0020037">
    <property type="term" value="F:heme binding"/>
    <property type="evidence" value="ECO:0007669"/>
    <property type="project" value="InterPro"/>
</dbReference>
<dbReference type="InterPro" id="IPR036396">
    <property type="entry name" value="Cyt_P450_sf"/>
</dbReference>
<reference evidence="8 9" key="1">
    <citation type="journal article" date="2015" name="PLoS ONE">
        <title>Genome Sequence of Bacillus endophyticus and Analysis of Its Companion Mechanism in the Ketogulonigenium vulgare-Bacillus Strain Consortium.</title>
        <authorList>
            <person name="Jia N."/>
            <person name="Du J."/>
            <person name="Ding M.Z."/>
            <person name="Gao F."/>
            <person name="Yuan Y.J."/>
        </authorList>
    </citation>
    <scope>NUCLEOTIDE SEQUENCE [LARGE SCALE GENOMIC DNA]</scope>
    <source>
        <strain evidence="8 9">Hbe603</strain>
    </source>
</reference>
<accession>A0A0H4KJH2</accession>
<organism evidence="8 9">
    <name type="scientific">Priestia filamentosa</name>
    <dbReference type="NCBI Taxonomy" id="1402861"/>
    <lineage>
        <taxon>Bacteria</taxon>
        <taxon>Bacillati</taxon>
        <taxon>Bacillota</taxon>
        <taxon>Bacilli</taxon>
        <taxon>Bacillales</taxon>
        <taxon>Bacillaceae</taxon>
        <taxon>Priestia</taxon>
    </lineage>
</organism>
<name>A0A0H4KJH2_9BACI</name>
<dbReference type="KEGG" id="beo:BEH_10270"/>
<protein>
    <submittedName>
        <fullName evidence="8">Cytochrome P450</fullName>
    </submittedName>
</protein>
<comment type="similarity">
    <text evidence="1 7">Belongs to the cytochrome P450 family.</text>
</comment>
<dbReference type="Proteomes" id="UP000036202">
    <property type="component" value="Chromosome"/>
</dbReference>
<dbReference type="Gene3D" id="1.10.630.10">
    <property type="entry name" value="Cytochrome P450"/>
    <property type="match status" value="1"/>
</dbReference>
<keyword evidence="6 7" id="KW-0503">Monooxygenase</keyword>
<dbReference type="GO" id="GO:0004497">
    <property type="term" value="F:monooxygenase activity"/>
    <property type="evidence" value="ECO:0007669"/>
    <property type="project" value="UniProtKB-KW"/>
</dbReference>
<sequence>MEKEVIALKEIMKAKKRTDEFFPINWYKEKLESDPVYFHEETNTWNVFKYKHVKEVLSNYKFFSSEGERTTISVGAKSKEGQTPDKVQLTSVDPPAHRKSRSLLSAAFTPRSLKEWEPRIRQIVRNLLDNIEENSENDIVQVLTGPLPAVVMADLFGLSGTDQMLFKKWVDILFQPFDKNKQEDIEAQKQKAAKEYYEYLYPYVAERRFNLSDDIISDLIRAEVDDEKFTDDEIVRITMMILGAGIETTSHMLANTFYALLYDDQSIYKELRSNIELVPNTVEEMLRYRFHMSRRDRTVKQDNDLLGVPLKKGDVVIAWMSAANVDEEVFENAFSLDIHRSNNKKHLTFGSGAHFCLGAPLARLEGQIALEEFVQRFSKIEPVEGFELEENLTDSATGQSLTHLPLKVYK</sequence>
<dbReference type="PANTHER" id="PTHR46696">
    <property type="entry name" value="P450, PUTATIVE (EUROFUNG)-RELATED"/>
    <property type="match status" value="1"/>
</dbReference>
<evidence type="ECO:0000256" key="4">
    <source>
        <dbReference type="ARBA" id="ARBA00023002"/>
    </source>
</evidence>
<evidence type="ECO:0000256" key="5">
    <source>
        <dbReference type="ARBA" id="ARBA00023004"/>
    </source>
</evidence>
<dbReference type="InterPro" id="IPR002397">
    <property type="entry name" value="Cyt_P450_B"/>
</dbReference>
<dbReference type="OrthoDB" id="9801155at2"/>
<dbReference type="PROSITE" id="PS00086">
    <property type="entry name" value="CYTOCHROME_P450"/>
    <property type="match status" value="1"/>
</dbReference>
<keyword evidence="4 7" id="KW-0560">Oxidoreductase</keyword>
<dbReference type="PANTHER" id="PTHR46696:SF1">
    <property type="entry name" value="CYTOCHROME P450 YJIB-RELATED"/>
    <property type="match status" value="1"/>
</dbReference>
<dbReference type="RefSeq" id="WP_046217155.1">
    <property type="nucleotide sequence ID" value="NZ_CP011974.1"/>
</dbReference>
<evidence type="ECO:0000256" key="3">
    <source>
        <dbReference type="ARBA" id="ARBA00022723"/>
    </source>
</evidence>
<proteinExistence type="inferred from homology"/>
<keyword evidence="9" id="KW-1185">Reference proteome</keyword>
<keyword evidence="2 7" id="KW-0349">Heme</keyword>
<dbReference type="PATRIC" id="fig|135735.6.peg.2140"/>
<evidence type="ECO:0000256" key="1">
    <source>
        <dbReference type="ARBA" id="ARBA00010617"/>
    </source>
</evidence>
<reference evidence="9" key="2">
    <citation type="submission" date="2015-06" db="EMBL/GenBank/DDBJ databases">
        <title>Genome Sequence of Bacillus endophyticus and Analysis of its Companion Mechanism in the Ketogulonigenium vulgare-Bacillus strain Consortium.</title>
        <authorList>
            <person name="Jia N."/>
            <person name="Du J."/>
            <person name="Ding M.-Z."/>
            <person name="Gao F."/>
            <person name="Yuan Y.-J."/>
        </authorList>
    </citation>
    <scope>NUCLEOTIDE SEQUENCE [LARGE SCALE GENOMIC DNA]</scope>
    <source>
        <strain evidence="9">Hbe603</strain>
    </source>
</reference>
<dbReference type="PRINTS" id="PR00359">
    <property type="entry name" value="BP450"/>
</dbReference>
<dbReference type="GO" id="GO:0016705">
    <property type="term" value="F:oxidoreductase activity, acting on paired donors, with incorporation or reduction of molecular oxygen"/>
    <property type="evidence" value="ECO:0007669"/>
    <property type="project" value="InterPro"/>
</dbReference>
<dbReference type="FunFam" id="1.10.630.10:FF:000018">
    <property type="entry name" value="Cytochrome P450 monooxygenase"/>
    <property type="match status" value="1"/>
</dbReference>
<dbReference type="Pfam" id="PF00067">
    <property type="entry name" value="p450"/>
    <property type="match status" value="1"/>
</dbReference>
<dbReference type="EMBL" id="CP011974">
    <property type="protein sequence ID" value="AKO92444.1"/>
    <property type="molecule type" value="Genomic_DNA"/>
</dbReference>
<keyword evidence="5 7" id="KW-0408">Iron</keyword>
<dbReference type="InterPro" id="IPR001128">
    <property type="entry name" value="Cyt_P450"/>
</dbReference>
<dbReference type="CDD" id="cd11032">
    <property type="entry name" value="P450_EryK-like"/>
    <property type="match status" value="1"/>
</dbReference>
<evidence type="ECO:0000256" key="6">
    <source>
        <dbReference type="ARBA" id="ARBA00023033"/>
    </source>
</evidence>